<accession>A0A508X747</accession>
<name>A0A508X747_9HYPH</name>
<dbReference type="Proteomes" id="UP000507954">
    <property type="component" value="Unassembled WGS sequence"/>
</dbReference>
<dbReference type="AlphaFoldDB" id="A0A508X747"/>
<organism evidence="1">
    <name type="scientific">Sinorhizobium medicae</name>
    <dbReference type="NCBI Taxonomy" id="110321"/>
    <lineage>
        <taxon>Bacteria</taxon>
        <taxon>Pseudomonadati</taxon>
        <taxon>Pseudomonadota</taxon>
        <taxon>Alphaproteobacteria</taxon>
        <taxon>Hyphomicrobiales</taxon>
        <taxon>Rhizobiaceae</taxon>
        <taxon>Sinorhizobium/Ensifer group</taxon>
        <taxon>Sinorhizobium</taxon>
    </lineage>
</organism>
<gene>
    <name evidence="1" type="ORF">EMEDMD4_70084</name>
</gene>
<reference evidence="1" key="1">
    <citation type="submission" date="2019-06" db="EMBL/GenBank/DDBJ databases">
        <authorList>
            <person name="Le Quere A."/>
            <person name="Colella S."/>
        </authorList>
    </citation>
    <scope>NUCLEOTIDE SEQUENCE</scope>
    <source>
        <strain evidence="1">EmedicaeMD41</strain>
    </source>
</reference>
<proteinExistence type="predicted"/>
<dbReference type="EMBL" id="CABFNB010000139">
    <property type="protein sequence ID" value="VTZ64781.1"/>
    <property type="molecule type" value="Genomic_DNA"/>
</dbReference>
<sequence length="69" mass="7586">MYGRPLIGHHTKLEHYFTEATGASACTERSAAQCCNPERNRDLDFAPSGRCTEAPASRRLGPGLRFTTC</sequence>
<protein>
    <submittedName>
        <fullName evidence="1">Uncharacterized protein</fullName>
    </submittedName>
</protein>
<evidence type="ECO:0000313" key="1">
    <source>
        <dbReference type="EMBL" id="VTZ64781.1"/>
    </source>
</evidence>